<proteinExistence type="predicted"/>
<dbReference type="InterPro" id="IPR011051">
    <property type="entry name" value="RmlC_Cupin_sf"/>
</dbReference>
<comment type="caution">
    <text evidence="1">The sequence shown here is derived from an EMBL/GenBank/DDBJ whole genome shotgun (WGS) entry which is preliminary data.</text>
</comment>
<sequence>MPRLIDAGGISPIALAELVEYLESPAFDPDDEESFAAAGPWLARLGANRDFLADLAIAELKNRFRLQSERNAYGAQVMMVHAPGRKYFIRANFWPASHETVMRASGAAPFFYGVAHDHNFSFLTVGYKGPGYWSDYYEYDYDAAAGVPGEAVALRFIERSRLAEGKLMLYRAHRDVHRQLPADSLSVSLNIMAASPRTPWLDQYRFDVDHGRIDGILSHSASEALLTLAAHFGGPDAFDVAHDFARGHPSGRMRVAALRAVASAAEGLARLIHRVGPRGLAGVA</sequence>
<dbReference type="Proteomes" id="UP000249066">
    <property type="component" value="Unassembled WGS sequence"/>
</dbReference>
<protein>
    <submittedName>
        <fullName evidence="1">Transposase</fullName>
    </submittedName>
</protein>
<evidence type="ECO:0000313" key="1">
    <source>
        <dbReference type="EMBL" id="PZO88419.1"/>
    </source>
</evidence>
<gene>
    <name evidence="1" type="ORF">DI623_12680</name>
</gene>
<dbReference type="AlphaFoldDB" id="A0A2W5A7G8"/>
<accession>A0A2W5A7G8</accession>
<name>A0A2W5A7G8_9SPHN</name>
<dbReference type="EMBL" id="QFNN01000091">
    <property type="protein sequence ID" value="PZO88419.1"/>
    <property type="molecule type" value="Genomic_DNA"/>
</dbReference>
<organism evidence="1 2">
    <name type="scientific">Sphingomonas sanxanigenens</name>
    <dbReference type="NCBI Taxonomy" id="397260"/>
    <lineage>
        <taxon>Bacteria</taxon>
        <taxon>Pseudomonadati</taxon>
        <taxon>Pseudomonadota</taxon>
        <taxon>Alphaproteobacteria</taxon>
        <taxon>Sphingomonadales</taxon>
        <taxon>Sphingomonadaceae</taxon>
        <taxon>Sphingomonas</taxon>
    </lineage>
</organism>
<dbReference type="SUPFAM" id="SSF51182">
    <property type="entry name" value="RmlC-like cupins"/>
    <property type="match status" value="1"/>
</dbReference>
<reference evidence="1 2" key="1">
    <citation type="submission" date="2017-08" db="EMBL/GenBank/DDBJ databases">
        <title>Infants hospitalized years apart are colonized by the same room-sourced microbial strains.</title>
        <authorList>
            <person name="Brooks B."/>
            <person name="Olm M.R."/>
            <person name="Firek B.A."/>
            <person name="Baker R."/>
            <person name="Thomas B.C."/>
            <person name="Morowitz M.J."/>
            <person name="Banfield J.F."/>
        </authorList>
    </citation>
    <scope>NUCLEOTIDE SEQUENCE [LARGE SCALE GENOMIC DNA]</scope>
    <source>
        <strain evidence="1">S2_018_000_R2_101</strain>
    </source>
</reference>
<evidence type="ECO:0000313" key="2">
    <source>
        <dbReference type="Proteomes" id="UP000249066"/>
    </source>
</evidence>